<evidence type="ECO:0000256" key="1">
    <source>
        <dbReference type="ARBA" id="ARBA00023015"/>
    </source>
</evidence>
<reference evidence="5" key="1">
    <citation type="submission" date="2020-02" db="EMBL/GenBank/DDBJ databases">
        <authorList>
            <person name="Meier V. D."/>
        </authorList>
    </citation>
    <scope>NUCLEOTIDE SEQUENCE</scope>
    <source>
        <strain evidence="5">AVDCRST_MAG33</strain>
    </source>
</reference>
<feature type="domain" description="HTH hxlR-type" evidence="4">
    <location>
        <begin position="8"/>
        <end position="106"/>
    </location>
</feature>
<dbReference type="InterPro" id="IPR011991">
    <property type="entry name" value="ArsR-like_HTH"/>
</dbReference>
<evidence type="ECO:0000313" key="5">
    <source>
        <dbReference type="EMBL" id="CAA9572891.1"/>
    </source>
</evidence>
<dbReference type="SUPFAM" id="SSF46785">
    <property type="entry name" value="Winged helix' DNA-binding domain"/>
    <property type="match status" value="1"/>
</dbReference>
<dbReference type="EMBL" id="CADCWK010000333">
    <property type="protein sequence ID" value="CAA9572891.1"/>
    <property type="molecule type" value="Genomic_DNA"/>
</dbReference>
<dbReference type="AlphaFoldDB" id="A0A6J4VAB9"/>
<dbReference type="InterPro" id="IPR036390">
    <property type="entry name" value="WH_DNA-bd_sf"/>
</dbReference>
<dbReference type="PANTHER" id="PTHR33204">
    <property type="entry name" value="TRANSCRIPTIONAL REGULATOR, MARR FAMILY"/>
    <property type="match status" value="1"/>
</dbReference>
<dbReference type="PROSITE" id="PS51118">
    <property type="entry name" value="HTH_HXLR"/>
    <property type="match status" value="1"/>
</dbReference>
<sequence>MRSYGQFCPIARSLDQVGDRWVLLIIRELLIRPCRFSDLRAGLTGIASNLLTERLRSLEESGIIERAELPPPAASSIYRLTDRGHDLLPVVVALARWGGPLLATGQGDDRFAGRWLIMLATGVLRDVPASDLGPLVVEFRVDREPIVIDVSQAGVTVEIGPGTHPDVIVRADPMTAFDLLGGTIDLAAARRRSSVEVTGERDALTRFETLCGRMTPLHQRASDTAVRPG</sequence>
<dbReference type="CDD" id="cd00090">
    <property type="entry name" value="HTH_ARSR"/>
    <property type="match status" value="1"/>
</dbReference>
<keyword evidence="2" id="KW-0238">DNA-binding</keyword>
<keyword evidence="1" id="KW-0805">Transcription regulation</keyword>
<dbReference type="InterPro" id="IPR036527">
    <property type="entry name" value="SCP2_sterol-bd_dom_sf"/>
</dbReference>
<dbReference type="InterPro" id="IPR036388">
    <property type="entry name" value="WH-like_DNA-bd_sf"/>
</dbReference>
<dbReference type="SUPFAM" id="SSF55718">
    <property type="entry name" value="SCP-like"/>
    <property type="match status" value="1"/>
</dbReference>
<dbReference type="Pfam" id="PF01638">
    <property type="entry name" value="HxlR"/>
    <property type="match status" value="1"/>
</dbReference>
<proteinExistence type="predicted"/>
<dbReference type="GO" id="GO:0003677">
    <property type="term" value="F:DNA binding"/>
    <property type="evidence" value="ECO:0007669"/>
    <property type="project" value="UniProtKB-KW"/>
</dbReference>
<dbReference type="PANTHER" id="PTHR33204:SF18">
    <property type="entry name" value="TRANSCRIPTIONAL REGULATORY PROTEIN"/>
    <property type="match status" value="1"/>
</dbReference>
<dbReference type="InterPro" id="IPR002577">
    <property type="entry name" value="HTH_HxlR"/>
</dbReference>
<evidence type="ECO:0000256" key="2">
    <source>
        <dbReference type="ARBA" id="ARBA00023125"/>
    </source>
</evidence>
<organism evidence="5">
    <name type="scientific">uncultured Thermomicrobiales bacterium</name>
    <dbReference type="NCBI Taxonomy" id="1645740"/>
    <lineage>
        <taxon>Bacteria</taxon>
        <taxon>Pseudomonadati</taxon>
        <taxon>Thermomicrobiota</taxon>
        <taxon>Thermomicrobia</taxon>
        <taxon>Thermomicrobiales</taxon>
        <taxon>environmental samples</taxon>
    </lineage>
</organism>
<evidence type="ECO:0000256" key="3">
    <source>
        <dbReference type="ARBA" id="ARBA00023163"/>
    </source>
</evidence>
<dbReference type="GO" id="GO:0006355">
    <property type="term" value="P:regulation of DNA-templated transcription"/>
    <property type="evidence" value="ECO:0007669"/>
    <property type="project" value="UniProtKB-ARBA"/>
</dbReference>
<evidence type="ECO:0000259" key="4">
    <source>
        <dbReference type="PROSITE" id="PS51118"/>
    </source>
</evidence>
<protein>
    <submittedName>
        <fullName evidence="5">Transcriptional regulator, HxlR family</fullName>
    </submittedName>
</protein>
<keyword evidence="3" id="KW-0804">Transcription</keyword>
<accession>A0A6J4VAB9</accession>
<dbReference type="Gene3D" id="1.10.10.10">
    <property type="entry name" value="Winged helix-like DNA-binding domain superfamily/Winged helix DNA-binding domain"/>
    <property type="match status" value="1"/>
</dbReference>
<name>A0A6J4VAB9_9BACT</name>
<gene>
    <name evidence="5" type="ORF">AVDCRST_MAG33-2722</name>
</gene>